<name>A0A8R1E4W3_CAEJA</name>
<organism evidence="1 2">
    <name type="scientific">Caenorhabditis japonica</name>
    <dbReference type="NCBI Taxonomy" id="281687"/>
    <lineage>
        <taxon>Eukaryota</taxon>
        <taxon>Metazoa</taxon>
        <taxon>Ecdysozoa</taxon>
        <taxon>Nematoda</taxon>
        <taxon>Chromadorea</taxon>
        <taxon>Rhabditida</taxon>
        <taxon>Rhabditina</taxon>
        <taxon>Rhabditomorpha</taxon>
        <taxon>Rhabditoidea</taxon>
        <taxon>Rhabditidae</taxon>
        <taxon>Peloderinae</taxon>
        <taxon>Caenorhabditis</taxon>
    </lineage>
</organism>
<reference evidence="1" key="2">
    <citation type="submission" date="2022-06" db="UniProtKB">
        <authorList>
            <consortium name="EnsemblMetazoa"/>
        </authorList>
    </citation>
    <scope>IDENTIFICATION</scope>
    <source>
        <strain evidence="1">DF5081</strain>
    </source>
</reference>
<evidence type="ECO:0000313" key="1">
    <source>
        <dbReference type="EnsemblMetazoa" id="CJA22720.1"/>
    </source>
</evidence>
<proteinExistence type="predicted"/>
<dbReference type="Proteomes" id="UP000005237">
    <property type="component" value="Unassembled WGS sequence"/>
</dbReference>
<dbReference type="AlphaFoldDB" id="A0A8R1E4W3"/>
<keyword evidence="2" id="KW-1185">Reference proteome</keyword>
<reference evidence="2" key="1">
    <citation type="submission" date="2010-08" db="EMBL/GenBank/DDBJ databases">
        <authorList>
            <consortium name="Caenorhabditis japonica Sequencing Consortium"/>
            <person name="Wilson R.K."/>
        </authorList>
    </citation>
    <scope>NUCLEOTIDE SEQUENCE [LARGE SCALE GENOMIC DNA]</scope>
    <source>
        <strain evidence="2">DF5081</strain>
    </source>
</reference>
<protein>
    <submittedName>
        <fullName evidence="1">Uncharacterized protein</fullName>
    </submittedName>
</protein>
<sequence length="155" mass="17934">MNRLLFELRTAFRQGLDQLFFKHWYVFYSNIGSTALWSSGFLSQIGSTTFGQLEIFASTIGSTAFATLWNFSSWIGSNAIETMETFSQGTFLTTSTRMIKTNPTAVYKMNQETTLNNFNSITNCDNHCYNFDFSSLYFLYYLELLKHPQLHQQLL</sequence>
<dbReference type="EnsemblMetazoa" id="CJA22720.1">
    <property type="protein sequence ID" value="CJA22720.1"/>
    <property type="gene ID" value="WBGene00178292"/>
</dbReference>
<accession>A0A8R1E4W3</accession>
<evidence type="ECO:0000313" key="2">
    <source>
        <dbReference type="Proteomes" id="UP000005237"/>
    </source>
</evidence>